<organism evidence="1 2">
    <name type="scientific">Streptomyces stephensoniae</name>
    <dbReference type="NCBI Taxonomy" id="3375367"/>
    <lineage>
        <taxon>Bacteria</taxon>
        <taxon>Bacillati</taxon>
        <taxon>Actinomycetota</taxon>
        <taxon>Actinomycetes</taxon>
        <taxon>Kitasatosporales</taxon>
        <taxon>Streptomycetaceae</taxon>
        <taxon>Streptomyces</taxon>
    </lineage>
</organism>
<keyword evidence="2" id="KW-1185">Reference proteome</keyword>
<gene>
    <name evidence="1" type="ORF">RM717_20085</name>
</gene>
<evidence type="ECO:0000313" key="2">
    <source>
        <dbReference type="Proteomes" id="UP001180556"/>
    </source>
</evidence>
<reference evidence="2" key="1">
    <citation type="submission" date="2023-07" db="EMBL/GenBank/DDBJ databases">
        <title>30 novel species of actinomycetes from the DSMZ collection.</title>
        <authorList>
            <person name="Nouioui I."/>
        </authorList>
    </citation>
    <scope>NUCLEOTIDE SEQUENCE [LARGE SCALE GENOMIC DNA]</scope>
    <source>
        <strain evidence="2">DSM 40932</strain>
    </source>
</reference>
<comment type="caution">
    <text evidence="1">The sequence shown here is derived from an EMBL/GenBank/DDBJ whole genome shotgun (WGS) entry which is preliminary data.</text>
</comment>
<name>A0ABU2W6P7_9ACTN</name>
<proteinExistence type="predicted"/>
<protein>
    <submittedName>
        <fullName evidence="1">Uncharacterized protein</fullName>
    </submittedName>
</protein>
<dbReference type="RefSeq" id="WP_311602515.1">
    <property type="nucleotide sequence ID" value="NZ_JAVRFG010000025.1"/>
</dbReference>
<evidence type="ECO:0000313" key="1">
    <source>
        <dbReference type="EMBL" id="MDT0492807.1"/>
    </source>
</evidence>
<dbReference type="EMBL" id="JAVRFG010000025">
    <property type="protein sequence ID" value="MDT0492807.1"/>
    <property type="molecule type" value="Genomic_DNA"/>
</dbReference>
<dbReference type="Proteomes" id="UP001180556">
    <property type="component" value="Unassembled WGS sequence"/>
</dbReference>
<accession>A0ABU2W6P7</accession>
<sequence length="76" mass="8422">MRLLVYYVEGNPCSEEFLGFAVTESPTAVELTPVARGRKTREATCPAVMLLARTGHIDLREPLGERQLLHTPVTDP</sequence>